<dbReference type="InterPro" id="IPR037066">
    <property type="entry name" value="Plug_dom_sf"/>
</dbReference>
<dbReference type="GO" id="GO:0015344">
    <property type="term" value="F:siderophore uptake transmembrane transporter activity"/>
    <property type="evidence" value="ECO:0007669"/>
    <property type="project" value="TreeGrafter"/>
</dbReference>
<keyword evidence="7" id="KW-0406">Ion transport</keyword>
<dbReference type="SUPFAM" id="SSF56935">
    <property type="entry name" value="Porins"/>
    <property type="match status" value="1"/>
</dbReference>
<evidence type="ECO:0008006" key="14">
    <source>
        <dbReference type="Google" id="ProtNLM"/>
    </source>
</evidence>
<organism evidence="13">
    <name type="scientific">marine sediment metagenome</name>
    <dbReference type="NCBI Taxonomy" id="412755"/>
    <lineage>
        <taxon>unclassified sequences</taxon>
        <taxon>metagenomes</taxon>
        <taxon>ecological metagenomes</taxon>
    </lineage>
</organism>
<evidence type="ECO:0000259" key="12">
    <source>
        <dbReference type="Pfam" id="PF07715"/>
    </source>
</evidence>
<comment type="subcellular location">
    <subcellularLocation>
        <location evidence="1">Cell outer membrane</location>
        <topology evidence="1">Multi-pass membrane protein</topology>
    </subcellularLocation>
</comment>
<gene>
    <name evidence="13" type="ORF">LCGC14_1516070</name>
</gene>
<keyword evidence="5" id="KW-0732">Signal</keyword>
<comment type="caution">
    <text evidence="13">The sequence shown here is derived from an EMBL/GenBank/DDBJ whole genome shotgun (WGS) entry which is preliminary data.</text>
</comment>
<keyword evidence="8" id="KW-0798">TonB box</keyword>
<dbReference type="Pfam" id="PF07715">
    <property type="entry name" value="Plug"/>
    <property type="match status" value="1"/>
</dbReference>
<dbReference type="InterPro" id="IPR039426">
    <property type="entry name" value="TonB-dep_rcpt-like"/>
</dbReference>
<evidence type="ECO:0000256" key="1">
    <source>
        <dbReference type="ARBA" id="ARBA00004571"/>
    </source>
</evidence>
<dbReference type="CDD" id="cd01347">
    <property type="entry name" value="ligand_gated_channel"/>
    <property type="match status" value="1"/>
</dbReference>
<dbReference type="InterPro" id="IPR000531">
    <property type="entry name" value="Beta-barrel_TonB"/>
</dbReference>
<name>A0A0F9M148_9ZZZZ</name>
<dbReference type="Gene3D" id="2.40.170.20">
    <property type="entry name" value="TonB-dependent receptor, beta-barrel domain"/>
    <property type="match status" value="1"/>
</dbReference>
<evidence type="ECO:0000256" key="7">
    <source>
        <dbReference type="ARBA" id="ARBA00023065"/>
    </source>
</evidence>
<evidence type="ECO:0000259" key="11">
    <source>
        <dbReference type="Pfam" id="PF00593"/>
    </source>
</evidence>
<evidence type="ECO:0000256" key="9">
    <source>
        <dbReference type="ARBA" id="ARBA00023136"/>
    </source>
</evidence>
<evidence type="ECO:0000256" key="6">
    <source>
        <dbReference type="ARBA" id="ARBA00023004"/>
    </source>
</evidence>
<evidence type="ECO:0000313" key="13">
    <source>
        <dbReference type="EMBL" id="KKM62992.1"/>
    </source>
</evidence>
<dbReference type="InterPro" id="IPR036942">
    <property type="entry name" value="Beta-barrel_TonB_sf"/>
</dbReference>
<dbReference type="AlphaFoldDB" id="A0A0F9M148"/>
<dbReference type="PANTHER" id="PTHR32552">
    <property type="entry name" value="FERRICHROME IRON RECEPTOR-RELATED"/>
    <property type="match status" value="1"/>
</dbReference>
<dbReference type="PROSITE" id="PS52016">
    <property type="entry name" value="TONB_DEPENDENT_REC_3"/>
    <property type="match status" value="1"/>
</dbReference>
<accession>A0A0F9M148</accession>
<keyword evidence="9" id="KW-0472">Membrane</keyword>
<evidence type="ECO:0000256" key="3">
    <source>
        <dbReference type="ARBA" id="ARBA00022496"/>
    </source>
</evidence>
<dbReference type="EMBL" id="LAZR01011184">
    <property type="protein sequence ID" value="KKM62992.1"/>
    <property type="molecule type" value="Genomic_DNA"/>
</dbReference>
<dbReference type="PANTHER" id="PTHR32552:SF68">
    <property type="entry name" value="FERRICHROME OUTER MEMBRANE TRANSPORTER_PHAGE RECEPTOR"/>
    <property type="match status" value="1"/>
</dbReference>
<keyword evidence="6" id="KW-0408">Iron</keyword>
<feature type="domain" description="TonB-dependent receptor plug" evidence="12">
    <location>
        <begin position="45"/>
        <end position="151"/>
    </location>
</feature>
<keyword evidence="2" id="KW-0813">Transport</keyword>
<keyword evidence="3" id="KW-0410">Iron transport</keyword>
<feature type="domain" description="TonB-dependent receptor-like beta-barrel" evidence="11">
    <location>
        <begin position="235"/>
        <end position="627"/>
    </location>
</feature>
<keyword evidence="4" id="KW-0812">Transmembrane</keyword>
<dbReference type="InterPro" id="IPR012910">
    <property type="entry name" value="Plug_dom"/>
</dbReference>
<evidence type="ECO:0000256" key="4">
    <source>
        <dbReference type="ARBA" id="ARBA00022692"/>
    </source>
</evidence>
<keyword evidence="10" id="KW-0998">Cell outer membrane</keyword>
<evidence type="ECO:0000256" key="2">
    <source>
        <dbReference type="ARBA" id="ARBA00022448"/>
    </source>
</evidence>
<dbReference type="Gene3D" id="2.170.130.10">
    <property type="entry name" value="TonB-dependent receptor, plug domain"/>
    <property type="match status" value="1"/>
</dbReference>
<dbReference type="Pfam" id="PF00593">
    <property type="entry name" value="TonB_dep_Rec_b-barrel"/>
    <property type="match status" value="1"/>
</dbReference>
<evidence type="ECO:0000256" key="10">
    <source>
        <dbReference type="ARBA" id="ARBA00023237"/>
    </source>
</evidence>
<proteinExistence type="predicted"/>
<evidence type="ECO:0000256" key="5">
    <source>
        <dbReference type="ARBA" id="ARBA00022729"/>
    </source>
</evidence>
<dbReference type="GO" id="GO:0009279">
    <property type="term" value="C:cell outer membrane"/>
    <property type="evidence" value="ECO:0007669"/>
    <property type="project" value="UniProtKB-SubCell"/>
</dbReference>
<sequence>MKKTLTSTLVASALFPLYVLAENTTSTEIAPMVVTSQAPDYVADNLAGSVDEISKEEIKIQQVSNVMELFSSVPGVYFARYNQGIVDSEIGIRGFSAEGSTPHAATFIDGIPANTHTGFSEINQLFPANISRINVYKGNSDPRYGLFNIAGNYNIETRDDLGREVTLTTGSYNEKQIQAYAGEQTGQLRHSYFLGYRDADGYRDNEHTKKYSASGRWFYDFNSDTSLGFMARLSGTDADAAGFLEREVAEKHPTRSADYAKYDGGDKQDKSFSLHFNHAFTDSVDWSLKTYFNRYDRERWVRFKESSSLQNRNDEQDHYGIISTLKWEINPEWSVQWGADVQKQEVVEQRFGTNGFQRSRDRQSVNRDRHYDFVNYGSYLQLSNSPVDWLEWNVAMRADRLRGEYWDKDGNSTTKNERNIYDFGTILQPKLNVFLYPTDDVTVFFNYGQSFQHPVSKSAFTTGDTSLRDVSMNDGWELGSKWSPISTLTLSLSYWEQRASDEYVALVDGSFSNVGKTLRQGVDASVRWQATNKASVWGNVSKIESEIQTAGSTNGNQLIGVPDYTASLGVNYQLTPNLMWQTNLDSQSGTYVNSANLGGKFGKYNLVNTSLNYDAGWGDINLKVNNLFNEYYEYVYDWSSDGSDTIHSPGNGVNASLSVSYRFN</sequence>
<evidence type="ECO:0000256" key="8">
    <source>
        <dbReference type="ARBA" id="ARBA00023077"/>
    </source>
</evidence>
<protein>
    <recommendedName>
        <fullName evidence="14">TonB-dependent receptor plug domain-containing protein</fullName>
    </recommendedName>
</protein>
<reference evidence="13" key="1">
    <citation type="journal article" date="2015" name="Nature">
        <title>Complex archaea that bridge the gap between prokaryotes and eukaryotes.</title>
        <authorList>
            <person name="Spang A."/>
            <person name="Saw J.H."/>
            <person name="Jorgensen S.L."/>
            <person name="Zaremba-Niedzwiedzka K."/>
            <person name="Martijn J."/>
            <person name="Lind A.E."/>
            <person name="van Eijk R."/>
            <person name="Schleper C."/>
            <person name="Guy L."/>
            <person name="Ettema T.J."/>
        </authorList>
    </citation>
    <scope>NUCLEOTIDE SEQUENCE</scope>
</reference>